<keyword evidence="2" id="KW-1185">Reference proteome</keyword>
<organism evidence="1 2">
    <name type="scientific">Albidovulum sediminicola</name>
    <dbReference type="NCBI Taxonomy" id="2984331"/>
    <lineage>
        <taxon>Bacteria</taxon>
        <taxon>Pseudomonadati</taxon>
        <taxon>Pseudomonadota</taxon>
        <taxon>Alphaproteobacteria</taxon>
        <taxon>Rhodobacterales</taxon>
        <taxon>Paracoccaceae</taxon>
        <taxon>Albidovulum</taxon>
    </lineage>
</organism>
<dbReference type="RefSeq" id="WP_263721594.1">
    <property type="nucleotide sequence ID" value="NZ_JAOWLA010000008.1"/>
</dbReference>
<proteinExistence type="predicted"/>
<reference evidence="1 2" key="1">
    <citation type="submission" date="2022-10" db="EMBL/GenBank/DDBJ databases">
        <title>Defluviimonas sp. nov., isolated from ocean surface water.</title>
        <authorList>
            <person name="He W."/>
            <person name="Wang L."/>
            <person name="Zhang D.-F."/>
        </authorList>
    </citation>
    <scope>NUCLEOTIDE SEQUENCE [LARGE SCALE GENOMIC DNA]</scope>
    <source>
        <strain evidence="1 2">WL0075</strain>
    </source>
</reference>
<gene>
    <name evidence="1" type="ORF">OE647_10050</name>
</gene>
<comment type="caution">
    <text evidence="1">The sequence shown here is derived from an EMBL/GenBank/DDBJ whole genome shotgun (WGS) entry which is preliminary data.</text>
</comment>
<name>A0ABT2Z1T0_9RHOB</name>
<dbReference type="EMBL" id="JAOWLA010000008">
    <property type="protein sequence ID" value="MCV2865076.1"/>
    <property type="molecule type" value="Genomic_DNA"/>
</dbReference>
<dbReference type="Proteomes" id="UP001652503">
    <property type="component" value="Unassembled WGS sequence"/>
</dbReference>
<protein>
    <submittedName>
        <fullName evidence="1">Uncharacterized protein</fullName>
    </submittedName>
</protein>
<evidence type="ECO:0000313" key="2">
    <source>
        <dbReference type="Proteomes" id="UP001652503"/>
    </source>
</evidence>
<evidence type="ECO:0000313" key="1">
    <source>
        <dbReference type="EMBL" id="MCV2865076.1"/>
    </source>
</evidence>
<sequence length="77" mass="8140">MALYRAGPFVWQGCAVGIKALAGRLEPGKDVAQFAGNRSLAQQAVGIHQRVTVFSDTAFGAPHVHSHAVLPEVCKEA</sequence>
<accession>A0ABT2Z1T0</accession>